<evidence type="ECO:0008006" key="3">
    <source>
        <dbReference type="Google" id="ProtNLM"/>
    </source>
</evidence>
<sequence>MPPGAPDSRRYDFSALDRAIADAAAQGKRFGFRVTAFDSCCDVTQRGGTVSSVPDWLRGIPDATETYVVDGVRYVVPQWNSAEYLDRFTDLVAALGRRYDRDERLAIYEMSGYGDFSENHVAFVRDDARTPGPSPEESRARLGYYSQYRDQYITSGSAARLVDATLRAFRSTRVVSAMGNPEIARLLLRDSAALAGVRHPVGVRSDSLGTYPVIPTWAENQWSQYVVERDPIVALLSRRYRTAPVLTEWPPQMLTGGTVLDYYRRAVSQVVDGHVSMTSSTGFPAQSRPERMTSEQYDLWSRATKYAGYRYAVTAAGLAPASDRDPATLTIRWANFGSAPTYDRWTTTYEFVDGEGRSVASVPAGVDLSTLFASPTVPYEDTAASPPVAETTDTVAVPLLPGAYVLWVKVAWSEHKLDATHRMELPPMNLALRGRDCDGAYPVGKIDVR</sequence>
<keyword evidence="2" id="KW-1185">Reference proteome</keyword>
<dbReference type="Gene3D" id="3.20.20.80">
    <property type="entry name" value="Glycosidases"/>
    <property type="match status" value="1"/>
</dbReference>
<dbReference type="AlphaFoldDB" id="A0A5C5RT02"/>
<proteinExistence type="predicted"/>
<dbReference type="SUPFAM" id="SSF51445">
    <property type="entry name" value="(Trans)glycosidases"/>
    <property type="match status" value="1"/>
</dbReference>
<dbReference type="Proteomes" id="UP000319375">
    <property type="component" value="Unassembled WGS sequence"/>
</dbReference>
<dbReference type="InterPro" id="IPR017853">
    <property type="entry name" value="GH"/>
</dbReference>
<name>A0A5C5RT02_9ACTN</name>
<dbReference type="EMBL" id="VIGX01000025">
    <property type="protein sequence ID" value="TWS25650.1"/>
    <property type="molecule type" value="Genomic_DNA"/>
</dbReference>
<comment type="caution">
    <text evidence="1">The sequence shown here is derived from an EMBL/GenBank/DDBJ whole genome shotgun (WGS) entry which is preliminary data.</text>
</comment>
<accession>A0A5C5RT02</accession>
<organism evidence="1 2">
    <name type="scientific">Tsukamurella conjunctivitidis</name>
    <dbReference type="NCBI Taxonomy" id="2592068"/>
    <lineage>
        <taxon>Bacteria</taxon>
        <taxon>Bacillati</taxon>
        <taxon>Actinomycetota</taxon>
        <taxon>Actinomycetes</taxon>
        <taxon>Mycobacteriales</taxon>
        <taxon>Tsukamurellaceae</taxon>
        <taxon>Tsukamurella</taxon>
    </lineage>
</organism>
<reference evidence="1 2" key="1">
    <citation type="submission" date="2019-06" db="EMBL/GenBank/DDBJ databases">
        <title>Tsukamurella conjunctivitidis sp. nov., Tsukamurella assacharolytica sp. nov. and Tsukamurella sputae sp. nov. isolated from patients with conjunctivitis, bacteraemia (lymphoma) and respiratory infection (sputum) in Hong Kong.</title>
        <authorList>
            <person name="Teng J.L.L."/>
            <person name="Lee H.H."/>
            <person name="Fong J.Y.H."/>
            <person name="Fok K.M.N."/>
            <person name="Lau S.K.P."/>
            <person name="Woo P.C.Y."/>
        </authorList>
    </citation>
    <scope>NUCLEOTIDE SEQUENCE [LARGE SCALE GENOMIC DNA]</scope>
    <source>
        <strain evidence="1 2">HKU72</strain>
    </source>
</reference>
<evidence type="ECO:0000313" key="1">
    <source>
        <dbReference type="EMBL" id="TWS25650.1"/>
    </source>
</evidence>
<dbReference type="OrthoDB" id="4592155at2"/>
<protein>
    <recommendedName>
        <fullName evidence="3">DUF4832 domain-containing protein</fullName>
    </recommendedName>
</protein>
<evidence type="ECO:0000313" key="2">
    <source>
        <dbReference type="Proteomes" id="UP000319375"/>
    </source>
</evidence>
<gene>
    <name evidence="1" type="ORF">FK530_22605</name>
</gene>